<protein>
    <submittedName>
        <fullName evidence="2">Unannotated protein</fullName>
    </submittedName>
</protein>
<dbReference type="PROSITE" id="PS51257">
    <property type="entry name" value="PROKAR_LIPOPROTEIN"/>
    <property type="match status" value="1"/>
</dbReference>
<proteinExistence type="predicted"/>
<reference evidence="2" key="1">
    <citation type="submission" date="2020-05" db="EMBL/GenBank/DDBJ databases">
        <authorList>
            <person name="Chiriac C."/>
            <person name="Salcher M."/>
            <person name="Ghai R."/>
            <person name="Kavagutti S V."/>
        </authorList>
    </citation>
    <scope>NUCLEOTIDE SEQUENCE</scope>
</reference>
<evidence type="ECO:0000313" key="2">
    <source>
        <dbReference type="EMBL" id="CAB5022976.1"/>
    </source>
</evidence>
<gene>
    <name evidence="1" type="ORF">UFOPK3773_01473</name>
    <name evidence="2" type="ORF">UFOPK3992_01822</name>
</gene>
<dbReference type="EMBL" id="CAFBNF010000179">
    <property type="protein sequence ID" value="CAB4952184.1"/>
    <property type="molecule type" value="Genomic_DNA"/>
</dbReference>
<dbReference type="AlphaFoldDB" id="A0A6J7R1W2"/>
<name>A0A6J7R1W2_9ZZZZ</name>
<sequence>MSKLAPMALMVALAGCSFTVNSPVAGTIQASIGAPPADMPNSSAEICSSAANCLRGYEAGRGYVVALVTESKGEDAADILVKGDPESTCNTVLGLLDASHSLAPRPNPEFPNMSEELLKGDWLLGCRGAIADGVAAVTGSAPPTTPAIGGNVLPPVMVEPGATTATAKVGDTIVFKVDGDPANSKIATDNESVLQLTQGSNDGSAQFNPGAKALMAGNATVTVTDAAGKVETVAVTVTG</sequence>
<organism evidence="2">
    <name type="scientific">freshwater metagenome</name>
    <dbReference type="NCBI Taxonomy" id="449393"/>
    <lineage>
        <taxon>unclassified sequences</taxon>
        <taxon>metagenomes</taxon>
        <taxon>ecological metagenomes</taxon>
    </lineage>
</organism>
<accession>A0A6J7R1W2</accession>
<dbReference type="EMBL" id="CAFBOZ010000317">
    <property type="protein sequence ID" value="CAB5022976.1"/>
    <property type="molecule type" value="Genomic_DNA"/>
</dbReference>
<evidence type="ECO:0000313" key="1">
    <source>
        <dbReference type="EMBL" id="CAB4952184.1"/>
    </source>
</evidence>